<dbReference type="PANTHER" id="PTHR30486:SF6">
    <property type="entry name" value="TYPE IV PILUS RETRACTATION ATPASE PILT"/>
    <property type="match status" value="1"/>
</dbReference>
<dbReference type="SUPFAM" id="SSF52540">
    <property type="entry name" value="P-loop containing nucleoside triphosphate hydrolases"/>
    <property type="match status" value="1"/>
</dbReference>
<feature type="domain" description="Bacterial type II secretion system protein E" evidence="2">
    <location>
        <begin position="20"/>
        <end position="255"/>
    </location>
</feature>
<dbReference type="InterPro" id="IPR027417">
    <property type="entry name" value="P-loop_NTPase"/>
</dbReference>
<proteinExistence type="inferred from homology"/>
<accession>A0ABT4LS10</accession>
<sequence>MSNFDSTDFLDDLLSTLRPYITDYSAVEVTVNEPGRVWLEIPGQGKKEIHDDGLSLELFQRIGRILSNRRDIKDFDKTPYLAAWLPGGHRLQLCLGNSIATGLAVSIRVWRPRAYNLSDYRLSDRHKALVHEAISGKWNIIVSGGMFSGKTTLTNAIVELLPESERVISIEDTPELDLNHVPDKVQFIIDRLATSEDIDYIQVLRAVQRLRPDRTLIGELSDQNTYLLSRILNMGHGGTLTTLHADSPELAFSALKTNVTLAGIAGDVADTVFRQNIDLIIQIERLPNYDRVVTDVYVSAARKTKIIAAIVFENPLIEQSEIADLLLEKGILVSNDDLSTILREVNLSTPLNRVKSILYKYDGRLDSLTDTQLSALKSIDYFKQNKLSA</sequence>
<dbReference type="Proteomes" id="UP001069802">
    <property type="component" value="Unassembled WGS sequence"/>
</dbReference>
<evidence type="ECO:0000259" key="2">
    <source>
        <dbReference type="Pfam" id="PF00437"/>
    </source>
</evidence>
<dbReference type="PANTHER" id="PTHR30486">
    <property type="entry name" value="TWITCHING MOTILITY PROTEIN PILT"/>
    <property type="match status" value="1"/>
</dbReference>
<reference evidence="3" key="1">
    <citation type="submission" date="2022-12" db="EMBL/GenBank/DDBJ databases">
        <title>Bacterial isolates from different developmental stages of Nematostella vectensis.</title>
        <authorList>
            <person name="Fraune S."/>
        </authorList>
    </citation>
    <scope>NUCLEOTIDE SEQUENCE</scope>
    <source>
        <strain evidence="3">G21630-S1</strain>
    </source>
</reference>
<dbReference type="CDD" id="cd01130">
    <property type="entry name" value="VirB11-like_ATPase"/>
    <property type="match status" value="1"/>
</dbReference>
<dbReference type="Gene3D" id="3.40.50.300">
    <property type="entry name" value="P-loop containing nucleotide triphosphate hydrolases"/>
    <property type="match status" value="1"/>
</dbReference>
<organism evidence="3 4">
    <name type="scientific">Kiloniella laminariae</name>
    <dbReference type="NCBI Taxonomy" id="454162"/>
    <lineage>
        <taxon>Bacteria</taxon>
        <taxon>Pseudomonadati</taxon>
        <taxon>Pseudomonadota</taxon>
        <taxon>Alphaproteobacteria</taxon>
        <taxon>Rhodospirillales</taxon>
        <taxon>Kiloniellaceae</taxon>
        <taxon>Kiloniella</taxon>
    </lineage>
</organism>
<keyword evidence="4" id="KW-1185">Reference proteome</keyword>
<gene>
    <name evidence="3" type="ORF">O4H49_20165</name>
</gene>
<comment type="similarity">
    <text evidence="1">Belongs to the GSP E family.</text>
</comment>
<dbReference type="InterPro" id="IPR001482">
    <property type="entry name" value="T2SS/T4SS_dom"/>
</dbReference>
<evidence type="ECO:0000313" key="4">
    <source>
        <dbReference type="Proteomes" id="UP001069802"/>
    </source>
</evidence>
<evidence type="ECO:0000313" key="3">
    <source>
        <dbReference type="EMBL" id="MCZ4283111.1"/>
    </source>
</evidence>
<dbReference type="Gene3D" id="3.30.450.370">
    <property type="match status" value="1"/>
</dbReference>
<evidence type="ECO:0000256" key="1">
    <source>
        <dbReference type="ARBA" id="ARBA00006611"/>
    </source>
</evidence>
<protein>
    <submittedName>
        <fullName evidence="3">ATPase, T2SS/T4P/T4SS family</fullName>
    </submittedName>
</protein>
<comment type="caution">
    <text evidence="3">The sequence shown here is derived from an EMBL/GenBank/DDBJ whole genome shotgun (WGS) entry which is preliminary data.</text>
</comment>
<dbReference type="RefSeq" id="WP_269425233.1">
    <property type="nucleotide sequence ID" value="NZ_JAPWGY010000018.1"/>
</dbReference>
<dbReference type="Pfam" id="PF00437">
    <property type="entry name" value="T2SSE"/>
    <property type="match status" value="1"/>
</dbReference>
<dbReference type="InterPro" id="IPR050921">
    <property type="entry name" value="T4SS_GSP_E_ATPase"/>
</dbReference>
<name>A0ABT4LS10_9PROT</name>
<dbReference type="EMBL" id="JAPWGY010000018">
    <property type="protein sequence ID" value="MCZ4283111.1"/>
    <property type="molecule type" value="Genomic_DNA"/>
</dbReference>